<evidence type="ECO:0000313" key="2">
    <source>
        <dbReference type="EMBL" id="PKY61934.1"/>
    </source>
</evidence>
<dbReference type="AlphaFoldDB" id="A0A2I1HSQ5"/>
<sequence length="58" mass="6918">MKSQENIAKIIYENNEKSTAKDSEEKHCENNEKRKIKQNNKYYLTTNFAVLQPLGQKW</sequence>
<reference evidence="2 3" key="1">
    <citation type="submission" date="2015-10" db="EMBL/GenBank/DDBJ databases">
        <title>Genome analyses suggest a sexual origin of heterokaryosis in a supposedly ancient asexual fungus.</title>
        <authorList>
            <person name="Ropars J."/>
            <person name="Sedzielewska K."/>
            <person name="Noel J."/>
            <person name="Charron P."/>
            <person name="Farinelli L."/>
            <person name="Marton T."/>
            <person name="Kruger M."/>
            <person name="Pelin A."/>
            <person name="Brachmann A."/>
            <person name="Corradi N."/>
        </authorList>
    </citation>
    <scope>NUCLEOTIDE SEQUENCE [LARGE SCALE GENOMIC DNA]</scope>
    <source>
        <strain evidence="2 3">A4</strain>
    </source>
</reference>
<evidence type="ECO:0000313" key="3">
    <source>
        <dbReference type="Proteomes" id="UP000234323"/>
    </source>
</evidence>
<dbReference type="EMBL" id="LLXI01006112">
    <property type="protein sequence ID" value="PKY61934.1"/>
    <property type="molecule type" value="Genomic_DNA"/>
</dbReference>
<dbReference type="EMBL" id="LLXI01005775">
    <property type="protein sequence ID" value="PKY61725.1"/>
    <property type="molecule type" value="Genomic_DNA"/>
</dbReference>
<comment type="caution">
    <text evidence="2">The sequence shown here is derived from an EMBL/GenBank/DDBJ whole genome shotgun (WGS) entry which is preliminary data.</text>
</comment>
<evidence type="ECO:0000313" key="1">
    <source>
        <dbReference type="EMBL" id="PKY61725.1"/>
    </source>
</evidence>
<gene>
    <name evidence="1" type="ORF">RhiirA4_487095</name>
    <name evidence="2" type="ORF">RhiirA4_487599</name>
</gene>
<proteinExistence type="predicted"/>
<keyword evidence="3" id="KW-1185">Reference proteome</keyword>
<dbReference type="Proteomes" id="UP000234323">
    <property type="component" value="Unassembled WGS sequence"/>
</dbReference>
<organism evidence="2 3">
    <name type="scientific">Rhizophagus irregularis</name>
    <dbReference type="NCBI Taxonomy" id="588596"/>
    <lineage>
        <taxon>Eukaryota</taxon>
        <taxon>Fungi</taxon>
        <taxon>Fungi incertae sedis</taxon>
        <taxon>Mucoromycota</taxon>
        <taxon>Glomeromycotina</taxon>
        <taxon>Glomeromycetes</taxon>
        <taxon>Glomerales</taxon>
        <taxon>Glomeraceae</taxon>
        <taxon>Rhizophagus</taxon>
    </lineage>
</organism>
<accession>A0A2I1HSQ5</accession>
<protein>
    <submittedName>
        <fullName evidence="2">Uncharacterized protein</fullName>
    </submittedName>
</protein>
<name>A0A2I1HSQ5_9GLOM</name>